<feature type="region of interest" description="Disordered" evidence="1">
    <location>
        <begin position="1"/>
        <end position="188"/>
    </location>
</feature>
<proteinExistence type="predicted"/>
<dbReference type="AlphaFoldDB" id="A0A0N1H7Q1"/>
<dbReference type="GeneID" id="28742230"/>
<evidence type="ECO:0000256" key="1">
    <source>
        <dbReference type="SAM" id="MobiDB-lite"/>
    </source>
</evidence>
<evidence type="ECO:0000313" key="3">
    <source>
        <dbReference type="Proteomes" id="UP000038010"/>
    </source>
</evidence>
<dbReference type="OrthoDB" id="5350396at2759"/>
<gene>
    <name evidence="2" type="ORF">AB675_9786</name>
</gene>
<reference evidence="2 3" key="1">
    <citation type="submission" date="2015-06" db="EMBL/GenBank/DDBJ databases">
        <title>Draft genome of the ant-associated black yeast Phialophora attae CBS 131958.</title>
        <authorList>
            <person name="Moreno L.F."/>
            <person name="Stielow B.J."/>
            <person name="de Hoog S."/>
            <person name="Vicente V.A."/>
            <person name="Weiss V.A."/>
            <person name="de Vries M."/>
            <person name="Cruz L.M."/>
            <person name="Souza E.M."/>
        </authorList>
    </citation>
    <scope>NUCLEOTIDE SEQUENCE [LARGE SCALE GENOMIC DNA]</scope>
    <source>
        <strain evidence="2 3">CBS 131958</strain>
    </source>
</reference>
<dbReference type="EMBL" id="LFJN01000007">
    <property type="protein sequence ID" value="KPI42613.1"/>
    <property type="molecule type" value="Genomic_DNA"/>
</dbReference>
<dbReference type="VEuPathDB" id="FungiDB:AB675_9786"/>
<sequence length="829" mass="91172">MTTQQPKRGLADFFKPYVRARFSPAPTIPQKRPSPLPEGPSSLAMSQLDGPAFSKSSTPKRRPSTPPVPQRQDAAGRMTPDPPSQVSAITPHSTRLAIRTPKSVRSGALPTTEEPEDATPSLVSRRFDSVSDLSSPPSSPTSPSPAKQVKLSAVDRSTVPPGTQSVVRGGKVVAVRDSDEEDTDSIGSLTDLFGVNEHDEGPTEETDRDRLEADRVSTLKLFLNGAPDPAASKHRLREIMAMKKSTKRSAAKFLDYQRSDAADAQALEKLKHRYDSTLRDLDAAASSAMSKADMLTNLEASVGDDDGAEHIIGAVRRTEALSVDASYTFFGSAGMRDLSRDRPKLPAFPSDAIPFELWRHYDDDSRARVYQTGIMTHLATRKQLDDSALDWTFEAFTSEADLSQRSAYAECLEAAAPVWARYHVNPEDVQFCFWSLSAKQENMAHSSRYELRPQPLQAPALHTEYMVSTLDLFIKICAHMSFESLSALTTILCQISADASLMAISSVASRVEDLFEYLLGRYSDEENALFIASHMVLTLPQTLHEPTLQARLLEHIRPTSECAINTRITLANLFLFGVSSPQTSSIASRPPGVYLPALTRLILTSDDFATARLRTTLNYTDLRARTIILDIAISDGGRPASFPSGTYQKASDFNREIDALATAVRKTWRNIADTGASHMKRTEAKEKLDCVYHRLVYVVRTEPPQKRHVFDPTTGKLGDGDEVREKERGRVAMKKFLEITKQNGKDGPRSGHVAIKVERTLMAEDRDACEESMDVGMDDRAPETVPIGVTVRTDLLHTATARSDARRASSSATAYADALEYQTSPPAAI</sequence>
<comment type="caution">
    <text evidence="2">The sequence shown here is derived from an EMBL/GenBank/DDBJ whole genome shotgun (WGS) entry which is preliminary data.</text>
</comment>
<name>A0A0N1H7Q1_9EURO</name>
<dbReference type="Proteomes" id="UP000038010">
    <property type="component" value="Unassembled WGS sequence"/>
</dbReference>
<dbReference type="STRING" id="1664694.A0A0N1H7Q1"/>
<evidence type="ECO:0000313" key="2">
    <source>
        <dbReference type="EMBL" id="KPI42613.1"/>
    </source>
</evidence>
<feature type="compositionally biased region" description="Polar residues" evidence="1">
    <location>
        <begin position="84"/>
        <end position="93"/>
    </location>
</feature>
<protein>
    <submittedName>
        <fullName evidence="2">Uncharacterized protein</fullName>
    </submittedName>
</protein>
<keyword evidence="3" id="KW-1185">Reference proteome</keyword>
<dbReference type="RefSeq" id="XP_018002576.1">
    <property type="nucleotide sequence ID" value="XM_018150350.1"/>
</dbReference>
<organism evidence="2 3">
    <name type="scientific">Cyphellophora attinorum</name>
    <dbReference type="NCBI Taxonomy" id="1664694"/>
    <lineage>
        <taxon>Eukaryota</taxon>
        <taxon>Fungi</taxon>
        <taxon>Dikarya</taxon>
        <taxon>Ascomycota</taxon>
        <taxon>Pezizomycotina</taxon>
        <taxon>Eurotiomycetes</taxon>
        <taxon>Chaetothyriomycetidae</taxon>
        <taxon>Chaetothyriales</taxon>
        <taxon>Cyphellophoraceae</taxon>
        <taxon>Cyphellophora</taxon>
    </lineage>
</organism>
<accession>A0A0N1H7Q1</accession>